<reference evidence="2" key="1">
    <citation type="submission" date="2023-10" db="EMBL/GenBank/DDBJ databases">
        <title>Development of a sustainable strategy for remediation of hydrocarbon-contaminated territories based on the waste exchange concept.</title>
        <authorList>
            <person name="Krivoruchko A."/>
        </authorList>
    </citation>
    <scope>NUCLEOTIDE SEQUENCE</scope>
    <source>
        <strain evidence="2">IEGM 1279</strain>
    </source>
</reference>
<feature type="domain" description="CheR-type methyltransferase" evidence="1">
    <location>
        <begin position="38"/>
        <end position="194"/>
    </location>
</feature>
<keyword evidence="2" id="KW-0808">Transferase</keyword>
<dbReference type="InterPro" id="IPR000780">
    <property type="entry name" value="CheR_MeTrfase"/>
</dbReference>
<dbReference type="GO" id="GO:0032259">
    <property type="term" value="P:methylation"/>
    <property type="evidence" value="ECO:0007669"/>
    <property type="project" value="UniProtKB-KW"/>
</dbReference>
<evidence type="ECO:0000313" key="2">
    <source>
        <dbReference type="EMBL" id="MDV6312007.1"/>
    </source>
</evidence>
<proteinExistence type="predicted"/>
<accession>A0AAE4R4T4</accession>
<sequence length="237" mass="26558">MTVNAPRSSPYLRCDHERPRTRPKVHGDWLGNVIAAGSDYTGWFRSPAMWPVLEGYIARHFASVTVWSGACATGEEAYSIAMMLTELTVDGTVLASDVSEHSVLHALRGAYDASLVERDVALGRLSRRRVSRWMYRDGDYYRVAPQIRERVFYSVADLGTVVPPVCDLAFVRNAWRHLPIDRQQHLADELREALASPDARLVIAGADLFTATLRDSTPPALAQAFVEAEHPLIWKLR</sequence>
<dbReference type="RefSeq" id="WP_096272838.1">
    <property type="nucleotide sequence ID" value="NZ_JAWLKH010000007.1"/>
</dbReference>
<dbReference type="PANTHER" id="PTHR24422:SF10">
    <property type="entry name" value="CHEMOTAXIS PROTEIN METHYLTRANSFERASE 2"/>
    <property type="match status" value="1"/>
</dbReference>
<comment type="caution">
    <text evidence="2">The sequence shown here is derived from an EMBL/GenBank/DDBJ whole genome shotgun (WGS) entry which is preliminary data.</text>
</comment>
<dbReference type="EMBL" id="JAWLKH010000007">
    <property type="protein sequence ID" value="MDV6312007.1"/>
    <property type="molecule type" value="Genomic_DNA"/>
</dbReference>
<name>A0AAE4R4T4_9ACTN</name>
<dbReference type="PRINTS" id="PR00996">
    <property type="entry name" value="CHERMTFRASE"/>
</dbReference>
<keyword evidence="2" id="KW-0489">Methyltransferase</keyword>
<gene>
    <name evidence="2" type="ORF">R3Q15_08900</name>
</gene>
<dbReference type="AlphaFoldDB" id="A0AAE4R4T4"/>
<protein>
    <submittedName>
        <fullName evidence="2">CheR family methyltransferase</fullName>
    </submittedName>
</protein>
<dbReference type="InterPro" id="IPR050903">
    <property type="entry name" value="Bact_Chemotaxis_MeTrfase"/>
</dbReference>
<dbReference type="Pfam" id="PF01739">
    <property type="entry name" value="CheR"/>
    <property type="match status" value="1"/>
</dbReference>
<organism evidence="2 3">
    <name type="scientific">Gordonia amicalis</name>
    <dbReference type="NCBI Taxonomy" id="89053"/>
    <lineage>
        <taxon>Bacteria</taxon>
        <taxon>Bacillati</taxon>
        <taxon>Actinomycetota</taxon>
        <taxon>Actinomycetes</taxon>
        <taxon>Mycobacteriales</taxon>
        <taxon>Gordoniaceae</taxon>
        <taxon>Gordonia</taxon>
    </lineage>
</organism>
<dbReference type="SMART" id="SM00138">
    <property type="entry name" value="MeTrc"/>
    <property type="match status" value="1"/>
</dbReference>
<dbReference type="PANTHER" id="PTHR24422">
    <property type="entry name" value="CHEMOTAXIS PROTEIN METHYLTRANSFERASE"/>
    <property type="match status" value="1"/>
</dbReference>
<dbReference type="Gene3D" id="3.40.50.150">
    <property type="entry name" value="Vaccinia Virus protein VP39"/>
    <property type="match status" value="1"/>
</dbReference>
<evidence type="ECO:0000313" key="3">
    <source>
        <dbReference type="Proteomes" id="UP001185922"/>
    </source>
</evidence>
<dbReference type="GO" id="GO:0008757">
    <property type="term" value="F:S-adenosylmethionine-dependent methyltransferase activity"/>
    <property type="evidence" value="ECO:0007669"/>
    <property type="project" value="InterPro"/>
</dbReference>
<dbReference type="InterPro" id="IPR029063">
    <property type="entry name" value="SAM-dependent_MTases_sf"/>
</dbReference>
<evidence type="ECO:0000259" key="1">
    <source>
        <dbReference type="PROSITE" id="PS50123"/>
    </source>
</evidence>
<dbReference type="PROSITE" id="PS50123">
    <property type="entry name" value="CHER"/>
    <property type="match status" value="1"/>
</dbReference>
<dbReference type="InterPro" id="IPR022642">
    <property type="entry name" value="CheR_C"/>
</dbReference>
<dbReference type="SUPFAM" id="SSF53335">
    <property type="entry name" value="S-adenosyl-L-methionine-dependent methyltransferases"/>
    <property type="match status" value="1"/>
</dbReference>
<dbReference type="Proteomes" id="UP001185922">
    <property type="component" value="Unassembled WGS sequence"/>
</dbReference>